<evidence type="ECO:0000313" key="2">
    <source>
        <dbReference type="Proteomes" id="UP000464086"/>
    </source>
</evidence>
<gene>
    <name evidence="1" type="ORF">GS397_00585</name>
</gene>
<accession>A0A6P1GC23</accession>
<organism evidence="1 2">
    <name type="scientific">Sphingobium yanoikuyae</name>
    <name type="common">Sphingomonas yanoikuyae</name>
    <dbReference type="NCBI Taxonomy" id="13690"/>
    <lineage>
        <taxon>Bacteria</taxon>
        <taxon>Pseudomonadati</taxon>
        <taxon>Pseudomonadota</taxon>
        <taxon>Alphaproteobacteria</taxon>
        <taxon>Sphingomonadales</taxon>
        <taxon>Sphingomonadaceae</taxon>
        <taxon>Sphingobium</taxon>
    </lineage>
</organism>
<sequence length="90" mass="9911">MTVTAILASEHDLAATNALMSVLREFGAEEVSRDYTVVGSQEINTLRFILDGFPLSVEAETYVGLSVTGEPEAVETIKSRLRDIIDRKRP</sequence>
<reference evidence="1 2" key="1">
    <citation type="submission" date="2019-12" db="EMBL/GenBank/DDBJ databases">
        <title>Functional and genomic insights into the Sphingobium yanoikuyae YC-JY1, a bacterium efficiently degrading bisphenol A.</title>
        <authorList>
            <person name="Jia Y."/>
            <person name="Li X."/>
            <person name="Wang J."/>
            <person name="Eltoukhy A."/>
            <person name="Lamraoui I."/>
            <person name="Yan Y."/>
        </authorList>
    </citation>
    <scope>NUCLEOTIDE SEQUENCE [LARGE SCALE GENOMIC DNA]</scope>
    <source>
        <strain evidence="1 2">YC-JY1</strain>
    </source>
</reference>
<protein>
    <submittedName>
        <fullName evidence="1">Uncharacterized protein</fullName>
    </submittedName>
</protein>
<dbReference type="AlphaFoldDB" id="A0A6P1GC23"/>
<name>A0A6P1GC23_SPHYA</name>
<dbReference type="RefSeq" id="WP_159365348.1">
    <property type="nucleotide sequence ID" value="NZ_CP047218.1"/>
</dbReference>
<dbReference type="EMBL" id="CP047218">
    <property type="protein sequence ID" value="QHD65713.1"/>
    <property type="molecule type" value="Genomic_DNA"/>
</dbReference>
<evidence type="ECO:0000313" key="1">
    <source>
        <dbReference type="EMBL" id="QHD65713.1"/>
    </source>
</evidence>
<proteinExistence type="predicted"/>
<dbReference type="Proteomes" id="UP000464086">
    <property type="component" value="Chromosome"/>
</dbReference>